<keyword evidence="1" id="KW-0812">Transmembrane</keyword>
<name>B8CL28_SHEPW</name>
<dbReference type="AlphaFoldDB" id="B8CL28"/>
<feature type="transmembrane region" description="Helical" evidence="1">
    <location>
        <begin position="12"/>
        <end position="33"/>
    </location>
</feature>
<keyword evidence="3" id="KW-1185">Reference proteome</keyword>
<dbReference type="Proteomes" id="UP000000753">
    <property type="component" value="Chromosome"/>
</dbReference>
<dbReference type="KEGG" id="swp:swp_1571"/>
<dbReference type="STRING" id="225849.swp_1571"/>
<evidence type="ECO:0000256" key="1">
    <source>
        <dbReference type="SAM" id="Phobius"/>
    </source>
</evidence>
<dbReference type="HOGENOM" id="CLU_2976788_0_0_6"/>
<reference evidence="2 3" key="1">
    <citation type="journal article" date="2008" name="PLoS ONE">
        <title>Environmental adaptation: genomic analysis of the piezotolerant and psychrotolerant deep-sea iron reducing bacterium Shewanella piezotolerans WP3.</title>
        <authorList>
            <person name="Wang F."/>
            <person name="Wang J."/>
            <person name="Jian H."/>
            <person name="Zhang B."/>
            <person name="Li S."/>
            <person name="Wang F."/>
            <person name="Zeng X."/>
            <person name="Gao L."/>
            <person name="Bartlett D.H."/>
            <person name="Yu J."/>
            <person name="Hu S."/>
            <person name="Xiao X."/>
        </authorList>
    </citation>
    <scope>NUCLEOTIDE SEQUENCE [LARGE SCALE GENOMIC DNA]</scope>
    <source>
        <strain evidence="3">WP3 / JCM 13877</strain>
    </source>
</reference>
<gene>
    <name evidence="2" type="ordered locus">swp_1571</name>
</gene>
<keyword evidence="1" id="KW-0472">Membrane</keyword>
<sequence length="58" mass="6796">MTQPESNKLQKVSAAILMFSFFVFIDYFTNYFIPQDCDQTKCLQKAGKNWVMLIDSHL</sequence>
<organism evidence="2 3">
    <name type="scientific">Shewanella piezotolerans (strain WP3 / JCM 13877)</name>
    <dbReference type="NCBI Taxonomy" id="225849"/>
    <lineage>
        <taxon>Bacteria</taxon>
        <taxon>Pseudomonadati</taxon>
        <taxon>Pseudomonadota</taxon>
        <taxon>Gammaproteobacteria</taxon>
        <taxon>Alteromonadales</taxon>
        <taxon>Shewanellaceae</taxon>
        <taxon>Shewanella</taxon>
    </lineage>
</organism>
<evidence type="ECO:0000313" key="3">
    <source>
        <dbReference type="Proteomes" id="UP000000753"/>
    </source>
</evidence>
<evidence type="ECO:0000313" key="2">
    <source>
        <dbReference type="EMBL" id="ACJ28354.1"/>
    </source>
</evidence>
<dbReference type="EMBL" id="CP000472">
    <property type="protein sequence ID" value="ACJ28354.1"/>
    <property type="molecule type" value="Genomic_DNA"/>
</dbReference>
<accession>B8CL28</accession>
<protein>
    <submittedName>
        <fullName evidence="2">Uncharacterized protein</fullName>
    </submittedName>
</protein>
<proteinExistence type="predicted"/>
<keyword evidence="1" id="KW-1133">Transmembrane helix</keyword>